<reference evidence="1" key="1">
    <citation type="submission" date="2022-04" db="EMBL/GenBank/DDBJ databases">
        <title>Genome of the entomopathogenic fungus Entomophthora muscae.</title>
        <authorList>
            <person name="Elya C."/>
            <person name="Lovett B.R."/>
            <person name="Lee E."/>
            <person name="Macias A.M."/>
            <person name="Hajek A.E."/>
            <person name="De Bivort B.L."/>
            <person name="Kasson M.T."/>
            <person name="De Fine Licht H.H."/>
            <person name="Stajich J.E."/>
        </authorList>
    </citation>
    <scope>NUCLEOTIDE SEQUENCE</scope>
    <source>
        <strain evidence="1">Berkeley</strain>
    </source>
</reference>
<name>A0ACC2RIP4_9FUNG</name>
<gene>
    <name evidence="1" type="ORF">DSO57_1019673</name>
</gene>
<protein>
    <submittedName>
        <fullName evidence="1">Uncharacterized protein</fullName>
    </submittedName>
</protein>
<proteinExistence type="predicted"/>
<sequence length="951" mass="106229">MNSEGAQRGRTLRRGKTLTRPERFQPQEPMLKGEPEPEKLSGWVIFSRIVTFWAPSAILKKCGFPADDVIQAWREKMSLCFIISLICAAVVFLTLGLPYAFCPDSSREYIGSSLMSIGPTGGSTAAAPGHFIINENIYVGTNAKLPSQFPTFQSPAQIPDISSYFKRNPQELNQCSSLSLPKGVNLNAVTFNPCSPDNGNQGCPFEPVAISAPEYNLQPLIKNKVHQTAGYGWAQVTKGFTVIDGYVLNFNTYLNANPSPIAGDPLDAIIRATVANSGSDSTRLFYRTETLRNTIPCMRQKYGAGRLAKSAAGCFGVDFFMSLSLIVILGIIGIRFAMAFLFHWFVSDRLARRPKPNATRHVAAAKEAPWAGAGGRSISSDPNELFTILLVTCYSEGELSLRTTIDSLADTDFSDDKKLLFIVADGIITGSGNDQATPDICVDMLEVDTTFDNPEPQSYIAVAAGHKRHNCAKVYAGHFVYKAHRVPTLVVVKCGNPEEQGKPKAGNRGKRDSQLILMNFFSRVLYNERMTPLDYDMFRKIHHLMGVTADHFETVLMVDADTKVYPDSLKLLTYCLINDPLIMGLCGETKIANKRDSWVTGIQVFEYYISHHLGKGFESMFGGVTCLPGCFCMYRLKAPKGNGEWVPIITKPEIVQEYSQSIVETLHQKNLLLLGEDRFLTTLMLRNFPNRKMMFLPQAVCKTVVPDEFSVLLSQRRRWINSTIHNLLELVLVRNLCGTFCFSMQFVIFMELIGTVVLPVAICMTFVLIVNVSQSKIDSLASSIPLVMLIAVLFTPAILIVITSRKMIYVAWMVVYLIALPVWNFVLPVYSYWHFDDFSWGATRQVEGEAKGEAHGGKDGDFDASKVSLRRWEDYERRRRRFEKRQNRANAQTDAESQQSLVNEDDTNAYQSSSPNFSAEQPSNMAHYDMSQSDYTMPSLTNRPTGPRPFQ</sequence>
<evidence type="ECO:0000313" key="1">
    <source>
        <dbReference type="EMBL" id="KAJ9049913.1"/>
    </source>
</evidence>
<comment type="caution">
    <text evidence="1">The sequence shown here is derived from an EMBL/GenBank/DDBJ whole genome shotgun (WGS) entry which is preliminary data.</text>
</comment>
<evidence type="ECO:0000313" key="2">
    <source>
        <dbReference type="Proteomes" id="UP001165960"/>
    </source>
</evidence>
<keyword evidence="2" id="KW-1185">Reference proteome</keyword>
<dbReference type="EMBL" id="QTSX02007189">
    <property type="protein sequence ID" value="KAJ9049913.1"/>
    <property type="molecule type" value="Genomic_DNA"/>
</dbReference>
<dbReference type="Proteomes" id="UP001165960">
    <property type="component" value="Unassembled WGS sequence"/>
</dbReference>
<accession>A0ACC2RIP4</accession>
<organism evidence="1 2">
    <name type="scientific">Entomophthora muscae</name>
    <dbReference type="NCBI Taxonomy" id="34485"/>
    <lineage>
        <taxon>Eukaryota</taxon>
        <taxon>Fungi</taxon>
        <taxon>Fungi incertae sedis</taxon>
        <taxon>Zoopagomycota</taxon>
        <taxon>Entomophthoromycotina</taxon>
        <taxon>Entomophthoromycetes</taxon>
        <taxon>Entomophthorales</taxon>
        <taxon>Entomophthoraceae</taxon>
        <taxon>Entomophthora</taxon>
    </lineage>
</organism>